<sequence>MLRSLIHITLGLLILMNGMVYSLIQGSYELNKDFIIENFCINKAQPELKCDGKCFLSQQLNSEKEKQEQNDQYSFSVDFGQFIFTEFRISIVGISSNPKTIYPVSKTESLSTLFFESPYTPPQA</sequence>
<dbReference type="EMBL" id="JAKZGP010000023">
    <property type="protein sequence ID" value="MCH7409796.1"/>
    <property type="molecule type" value="Genomic_DNA"/>
</dbReference>
<gene>
    <name evidence="1" type="ORF">MM239_10355</name>
</gene>
<evidence type="ECO:0000313" key="1">
    <source>
        <dbReference type="EMBL" id="MCH7409796.1"/>
    </source>
</evidence>
<protein>
    <recommendedName>
        <fullName evidence="3">Transmembrane protein</fullName>
    </recommendedName>
</protein>
<name>A0ABS9V061_9BACT</name>
<keyword evidence="2" id="KW-1185">Reference proteome</keyword>
<comment type="caution">
    <text evidence="1">The sequence shown here is derived from an EMBL/GenBank/DDBJ whole genome shotgun (WGS) entry which is preliminary data.</text>
</comment>
<evidence type="ECO:0000313" key="2">
    <source>
        <dbReference type="Proteomes" id="UP001165489"/>
    </source>
</evidence>
<dbReference type="RefSeq" id="WP_241348138.1">
    <property type="nucleotide sequence ID" value="NZ_JAKZGP010000023.1"/>
</dbReference>
<accession>A0ABS9V061</accession>
<proteinExistence type="predicted"/>
<organism evidence="1 2">
    <name type="scientific">Belliella filtrata</name>
    <dbReference type="NCBI Taxonomy" id="2923435"/>
    <lineage>
        <taxon>Bacteria</taxon>
        <taxon>Pseudomonadati</taxon>
        <taxon>Bacteroidota</taxon>
        <taxon>Cytophagia</taxon>
        <taxon>Cytophagales</taxon>
        <taxon>Cyclobacteriaceae</taxon>
        <taxon>Belliella</taxon>
    </lineage>
</organism>
<reference evidence="1" key="1">
    <citation type="submission" date="2022-03" db="EMBL/GenBank/DDBJ databases">
        <title>De novo assembled genomes of Belliella spp. (Cyclobacteriaceae) strains.</title>
        <authorList>
            <person name="Szabo A."/>
            <person name="Korponai K."/>
            <person name="Felfoldi T."/>
        </authorList>
    </citation>
    <scope>NUCLEOTIDE SEQUENCE</scope>
    <source>
        <strain evidence="1">DSM 111904</strain>
    </source>
</reference>
<evidence type="ECO:0008006" key="3">
    <source>
        <dbReference type="Google" id="ProtNLM"/>
    </source>
</evidence>
<dbReference type="Proteomes" id="UP001165489">
    <property type="component" value="Unassembled WGS sequence"/>
</dbReference>